<keyword evidence="5" id="KW-0949">S-adenosyl-L-methionine</keyword>
<dbReference type="EC" id="2.1.1.33" evidence="2"/>
<evidence type="ECO:0000256" key="6">
    <source>
        <dbReference type="ARBA" id="ARBA00022694"/>
    </source>
</evidence>
<dbReference type="PANTHER" id="PTHR23417">
    <property type="entry name" value="3-DEOXY-D-MANNO-OCTULOSONIC-ACID TRANSFERASE/TRNA GUANINE-N 7 - -METHYLTRANSFERASE"/>
    <property type="match status" value="1"/>
</dbReference>
<dbReference type="PROSITE" id="PS51625">
    <property type="entry name" value="SAM_MT_TRMB"/>
    <property type="match status" value="1"/>
</dbReference>
<name>A0ABP1FGT5_9CHLO</name>
<evidence type="ECO:0000256" key="1">
    <source>
        <dbReference type="ARBA" id="ARBA00000142"/>
    </source>
</evidence>
<dbReference type="EMBL" id="CAXHTA020000002">
    <property type="protein sequence ID" value="CAL5219076.1"/>
    <property type="molecule type" value="Genomic_DNA"/>
</dbReference>
<keyword evidence="9" id="KW-1185">Reference proteome</keyword>
<evidence type="ECO:0000256" key="5">
    <source>
        <dbReference type="ARBA" id="ARBA00022691"/>
    </source>
</evidence>
<dbReference type="Pfam" id="PF02390">
    <property type="entry name" value="Methyltransf_4"/>
    <property type="match status" value="1"/>
</dbReference>
<comment type="caution">
    <text evidence="8">The sequence shown here is derived from an EMBL/GenBank/DDBJ whole genome shotgun (WGS) entry which is preliminary data.</text>
</comment>
<reference evidence="8 9" key="1">
    <citation type="submission" date="2024-06" db="EMBL/GenBank/DDBJ databases">
        <authorList>
            <person name="Kraege A."/>
            <person name="Thomma B."/>
        </authorList>
    </citation>
    <scope>NUCLEOTIDE SEQUENCE [LARGE SCALE GENOMIC DNA]</scope>
</reference>
<comment type="catalytic activity">
    <reaction evidence="1">
        <text>guanosine(46) in tRNA + S-adenosyl-L-methionine = N(7)-methylguanosine(46) in tRNA + S-adenosyl-L-homocysteine</text>
        <dbReference type="Rhea" id="RHEA:42708"/>
        <dbReference type="Rhea" id="RHEA-COMP:10188"/>
        <dbReference type="Rhea" id="RHEA-COMP:10189"/>
        <dbReference type="ChEBI" id="CHEBI:57856"/>
        <dbReference type="ChEBI" id="CHEBI:59789"/>
        <dbReference type="ChEBI" id="CHEBI:74269"/>
        <dbReference type="ChEBI" id="CHEBI:74480"/>
        <dbReference type="EC" id="2.1.1.33"/>
    </reaction>
</comment>
<evidence type="ECO:0000256" key="3">
    <source>
        <dbReference type="ARBA" id="ARBA00022603"/>
    </source>
</evidence>
<feature type="compositionally biased region" description="Polar residues" evidence="7">
    <location>
        <begin position="314"/>
        <end position="325"/>
    </location>
</feature>
<organism evidence="8 9">
    <name type="scientific">Coccomyxa viridis</name>
    <dbReference type="NCBI Taxonomy" id="1274662"/>
    <lineage>
        <taxon>Eukaryota</taxon>
        <taxon>Viridiplantae</taxon>
        <taxon>Chlorophyta</taxon>
        <taxon>core chlorophytes</taxon>
        <taxon>Trebouxiophyceae</taxon>
        <taxon>Trebouxiophyceae incertae sedis</taxon>
        <taxon>Coccomyxaceae</taxon>
        <taxon>Coccomyxa</taxon>
    </lineage>
</organism>
<feature type="compositionally biased region" description="Low complexity" evidence="7">
    <location>
        <begin position="249"/>
        <end position="259"/>
    </location>
</feature>
<feature type="compositionally biased region" description="Basic and acidic residues" evidence="7">
    <location>
        <begin position="269"/>
        <end position="279"/>
    </location>
</feature>
<evidence type="ECO:0000256" key="2">
    <source>
        <dbReference type="ARBA" id="ARBA00011977"/>
    </source>
</evidence>
<dbReference type="SUPFAM" id="SSF53335">
    <property type="entry name" value="S-adenosyl-L-methionine-dependent methyltransferases"/>
    <property type="match status" value="1"/>
</dbReference>
<dbReference type="InterPro" id="IPR029063">
    <property type="entry name" value="SAM-dependent_MTases_sf"/>
</dbReference>
<dbReference type="InterPro" id="IPR003358">
    <property type="entry name" value="tRNA_(Gua-N-7)_MeTrfase_Trmb"/>
</dbReference>
<dbReference type="Proteomes" id="UP001497392">
    <property type="component" value="Unassembled WGS sequence"/>
</dbReference>
<evidence type="ECO:0000313" key="8">
    <source>
        <dbReference type="EMBL" id="CAL5219076.1"/>
    </source>
</evidence>
<proteinExistence type="predicted"/>
<keyword evidence="3" id="KW-0489">Methyltransferase</keyword>
<feature type="region of interest" description="Disordered" evidence="7">
    <location>
        <begin position="249"/>
        <end position="333"/>
    </location>
</feature>
<evidence type="ECO:0000313" key="9">
    <source>
        <dbReference type="Proteomes" id="UP001497392"/>
    </source>
</evidence>
<evidence type="ECO:0000256" key="4">
    <source>
        <dbReference type="ARBA" id="ARBA00022679"/>
    </source>
</evidence>
<keyword evidence="6" id="KW-0819">tRNA processing</keyword>
<gene>
    <name evidence="8" type="primary">g839</name>
    <name evidence="8" type="ORF">VP750_LOCUS735</name>
</gene>
<evidence type="ECO:0000256" key="7">
    <source>
        <dbReference type="SAM" id="MobiDB-lite"/>
    </source>
</evidence>
<dbReference type="Gene3D" id="3.40.50.150">
    <property type="entry name" value="Vaccinia Virus protein VP39"/>
    <property type="match status" value="1"/>
</dbReference>
<dbReference type="CDD" id="cd02440">
    <property type="entry name" value="AdoMet_MTases"/>
    <property type="match status" value="1"/>
</dbReference>
<keyword evidence="4" id="KW-0808">Transferase</keyword>
<dbReference type="PANTHER" id="PTHR23417:SF21">
    <property type="entry name" value="TRNA (GUANINE-N(7)-)-METHYLTRANSFERASE"/>
    <property type="match status" value="1"/>
</dbReference>
<sequence length="364" mass="39448">MPPIWGGQWCLQRNFTLPTSSIALQAARALQTDRTLRAAHADHWPELALSEVANQVEGVRCRQHANPLRKELQVQLPPQDWAEKYADPVRPLIVDIGCGPGRFLLALSHRYQGHNMLGLDIREKLIERANGWTAGLSLHSSVHFMMANATISLGSMLSTYPGPLSLVTVQFPDPHFKTKHKKRRVIQPQVVTDLAKLMPPGGRVFLQSDVKEAATAMYHEFQEHGSAAFHPDTGGGLLSGVDLLSATSSVADGSSAGGAHLESGIPTCDKPEVSLRPHAEQGNGHPESISHDSSMLGQADAATATAAAARRSANPESDVSSSSEQGWPPDIQWLPVNPLGVPTEREVHTHKHGGNVYRALLVRR</sequence>
<feature type="compositionally biased region" description="Low complexity" evidence="7">
    <location>
        <begin position="299"/>
        <end position="312"/>
    </location>
</feature>
<accession>A0ABP1FGT5</accession>
<protein>
    <recommendedName>
        <fullName evidence="2">tRNA (guanine(46)-N(7))-methyltransferase</fullName>
        <ecNumber evidence="2">2.1.1.33</ecNumber>
    </recommendedName>
</protein>